<sequence length="442" mass="51170">MKRGWVFQHDNDPKHTARATKEWLRKKHFKVLEWPSQSPDLNPIENLWRELKVRVAKRKAKNITALEEICMEEWANIPTTVGSWAYSIYIIIECEMVMVVTRIGQTWDMVPTLLHISLYTSIEHDKGLEAVSCALLGSDVAPECAQLVLTLLEFILRRNYFVFGDEYYLQLRGTAMGSNMAPTYANIYMAVFEDRFVYKYIFWCHVRAWWRYIDDVFLIWDGNLVELGDFQKDLNGDENKVDQRLEDMCSKFLVRGYPKEKVDKFRVRAHNSSRESIRKKTYVQRSCERIPFVSTYNSASIGTFLQRGSPLVTSFKSYPMMSFRMGRNLGDKLVRSDIGTSKITTPQTLSAPRNGNFPCPGSACCNNMLKGEFFCHPHTGKKIFLKGRYTCTSSYVVYMITCPCGLTYVGETTMEVKTRISKHKSTIRTGLTELSIFWRVNT</sequence>
<dbReference type="Gene3D" id="3.30.420.10">
    <property type="entry name" value="Ribonuclease H-like superfamily/Ribonuclease H"/>
    <property type="match status" value="1"/>
</dbReference>
<feature type="non-terminal residue" evidence="2">
    <location>
        <position position="442"/>
    </location>
</feature>
<accession>A0ABN9LF15</accession>
<protein>
    <recommendedName>
        <fullName evidence="1">GIY-YIG domain-containing protein</fullName>
    </recommendedName>
</protein>
<dbReference type="Proteomes" id="UP001176940">
    <property type="component" value="Unassembled WGS sequence"/>
</dbReference>
<dbReference type="EMBL" id="CAUEEQ010013655">
    <property type="protein sequence ID" value="CAJ0937651.1"/>
    <property type="molecule type" value="Genomic_DNA"/>
</dbReference>
<evidence type="ECO:0000313" key="3">
    <source>
        <dbReference type="Proteomes" id="UP001176940"/>
    </source>
</evidence>
<organism evidence="2 3">
    <name type="scientific">Ranitomeya imitator</name>
    <name type="common">mimic poison frog</name>
    <dbReference type="NCBI Taxonomy" id="111125"/>
    <lineage>
        <taxon>Eukaryota</taxon>
        <taxon>Metazoa</taxon>
        <taxon>Chordata</taxon>
        <taxon>Craniata</taxon>
        <taxon>Vertebrata</taxon>
        <taxon>Euteleostomi</taxon>
        <taxon>Amphibia</taxon>
        <taxon>Batrachia</taxon>
        <taxon>Anura</taxon>
        <taxon>Neobatrachia</taxon>
        <taxon>Hyloidea</taxon>
        <taxon>Dendrobatidae</taxon>
        <taxon>Dendrobatinae</taxon>
        <taxon>Ranitomeya</taxon>
    </lineage>
</organism>
<gene>
    <name evidence="2" type="ORF">RIMI_LOCUS7265188</name>
</gene>
<keyword evidence="3" id="KW-1185">Reference proteome</keyword>
<dbReference type="InterPro" id="IPR036397">
    <property type="entry name" value="RNaseH_sf"/>
</dbReference>
<comment type="caution">
    <text evidence="2">The sequence shown here is derived from an EMBL/GenBank/DDBJ whole genome shotgun (WGS) entry which is preliminary data.</text>
</comment>
<dbReference type="PROSITE" id="PS50164">
    <property type="entry name" value="GIY_YIG"/>
    <property type="match status" value="1"/>
</dbReference>
<dbReference type="Pfam" id="PF13358">
    <property type="entry name" value="DDE_3"/>
    <property type="match status" value="1"/>
</dbReference>
<name>A0ABN9LF15_9NEOB</name>
<dbReference type="PANTHER" id="PTHR21301">
    <property type="entry name" value="REVERSE TRANSCRIPTASE"/>
    <property type="match status" value="1"/>
</dbReference>
<evidence type="ECO:0000313" key="2">
    <source>
        <dbReference type="EMBL" id="CAJ0937651.1"/>
    </source>
</evidence>
<dbReference type="InterPro" id="IPR000305">
    <property type="entry name" value="GIY-YIG_endonuc"/>
</dbReference>
<proteinExistence type="predicted"/>
<reference evidence="2" key="1">
    <citation type="submission" date="2023-07" db="EMBL/GenBank/DDBJ databases">
        <authorList>
            <person name="Stuckert A."/>
        </authorList>
    </citation>
    <scope>NUCLEOTIDE SEQUENCE</scope>
</reference>
<dbReference type="PANTHER" id="PTHR21301:SF12">
    <property type="match status" value="1"/>
</dbReference>
<evidence type="ECO:0000259" key="1">
    <source>
        <dbReference type="PROSITE" id="PS50164"/>
    </source>
</evidence>
<feature type="domain" description="GIY-YIG" evidence="1">
    <location>
        <begin position="393"/>
        <end position="442"/>
    </location>
</feature>
<dbReference type="InterPro" id="IPR038717">
    <property type="entry name" value="Tc1-like_DDE_dom"/>
</dbReference>